<dbReference type="RefSeq" id="WP_182959628.1">
    <property type="nucleotide sequence ID" value="NZ_WNXC01000006.1"/>
</dbReference>
<comment type="similarity">
    <text evidence="2">Belongs to the histone H1/H5 family. HCT subfamily.</text>
</comment>
<keyword evidence="4" id="KW-1185">Reference proteome</keyword>
<evidence type="ECO:0000313" key="4">
    <source>
        <dbReference type="Proteomes" id="UP000636110"/>
    </source>
</evidence>
<comment type="function">
    <text evidence="1">Might have a role analogous to that of eukaryotic histone proteins.</text>
</comment>
<protein>
    <submittedName>
        <fullName evidence="3">Histone H1</fullName>
    </submittedName>
</protein>
<gene>
    <name evidence="3" type="ORF">GM920_16825</name>
</gene>
<accession>A0ABR6EZA5</accession>
<proteinExistence type="inferred from homology"/>
<sequence>MEKFNQIKTLISQIEADAHKFYDKGNSAAGTRLRKGMLALKLLATEVRKDVTARKHAK</sequence>
<evidence type="ECO:0000256" key="2">
    <source>
        <dbReference type="ARBA" id="ARBA00008424"/>
    </source>
</evidence>
<organism evidence="3 4">
    <name type="scientific">Pedobacter gandavensis</name>
    <dbReference type="NCBI Taxonomy" id="2679963"/>
    <lineage>
        <taxon>Bacteria</taxon>
        <taxon>Pseudomonadati</taxon>
        <taxon>Bacteroidota</taxon>
        <taxon>Sphingobacteriia</taxon>
        <taxon>Sphingobacteriales</taxon>
        <taxon>Sphingobacteriaceae</taxon>
        <taxon>Pedobacter</taxon>
    </lineage>
</organism>
<reference evidence="3 4" key="1">
    <citation type="submission" date="2019-11" db="EMBL/GenBank/DDBJ databases">
        <title>Description of Pedobacter sp. LMG 31462T.</title>
        <authorList>
            <person name="Carlier A."/>
            <person name="Qi S."/>
            <person name="Vandamme P."/>
        </authorList>
    </citation>
    <scope>NUCLEOTIDE SEQUENCE [LARGE SCALE GENOMIC DNA]</scope>
    <source>
        <strain evidence="3 4">LMG 31462</strain>
    </source>
</reference>
<dbReference type="Pfam" id="PF07432">
    <property type="entry name" value="Hc1"/>
    <property type="match status" value="1"/>
</dbReference>
<dbReference type="EMBL" id="WNXC01000006">
    <property type="protein sequence ID" value="MBB2150564.1"/>
    <property type="molecule type" value="Genomic_DNA"/>
</dbReference>
<name>A0ABR6EZA5_9SPHI</name>
<dbReference type="InterPro" id="IPR010886">
    <property type="entry name" value="Hc1"/>
</dbReference>
<evidence type="ECO:0000256" key="1">
    <source>
        <dbReference type="ARBA" id="ARBA00002333"/>
    </source>
</evidence>
<comment type="caution">
    <text evidence="3">The sequence shown here is derived from an EMBL/GenBank/DDBJ whole genome shotgun (WGS) entry which is preliminary data.</text>
</comment>
<dbReference type="Proteomes" id="UP000636110">
    <property type="component" value="Unassembled WGS sequence"/>
</dbReference>
<evidence type="ECO:0000313" key="3">
    <source>
        <dbReference type="EMBL" id="MBB2150564.1"/>
    </source>
</evidence>